<dbReference type="PIRSF" id="PIRSF005962">
    <property type="entry name" value="Pept_M20D_amidohydro"/>
    <property type="match status" value="1"/>
</dbReference>
<dbReference type="PANTHER" id="PTHR11014">
    <property type="entry name" value="PEPTIDASE M20 FAMILY MEMBER"/>
    <property type="match status" value="1"/>
</dbReference>
<feature type="binding site" evidence="2">
    <location>
        <position position="114"/>
    </location>
    <ligand>
        <name>Mn(2+)</name>
        <dbReference type="ChEBI" id="CHEBI:29035"/>
        <label>2</label>
    </ligand>
</feature>
<feature type="compositionally biased region" description="Polar residues" evidence="3">
    <location>
        <begin position="1"/>
        <end position="16"/>
    </location>
</feature>
<keyword evidence="6" id="KW-1185">Reference proteome</keyword>
<dbReference type="Pfam" id="PF07687">
    <property type="entry name" value="M20_dimer"/>
    <property type="match status" value="1"/>
</dbReference>
<dbReference type="Gene3D" id="3.40.630.10">
    <property type="entry name" value="Zn peptidases"/>
    <property type="match status" value="1"/>
</dbReference>
<dbReference type="EMBL" id="CACSIO010000001">
    <property type="protein sequence ID" value="CAA0085187.1"/>
    <property type="molecule type" value="Genomic_DNA"/>
</dbReference>
<keyword evidence="2" id="KW-0464">Manganese</keyword>
<dbReference type="Proteomes" id="UP000441399">
    <property type="component" value="Unassembled WGS sequence"/>
</dbReference>
<dbReference type="GO" id="GO:0046872">
    <property type="term" value="F:metal ion binding"/>
    <property type="evidence" value="ECO:0007669"/>
    <property type="project" value="UniProtKB-KW"/>
</dbReference>
<dbReference type="GO" id="GO:0050118">
    <property type="term" value="F:N-acetyldiaminopimelate deacetylase activity"/>
    <property type="evidence" value="ECO:0007669"/>
    <property type="project" value="UniProtKB-ARBA"/>
</dbReference>
<feature type="binding site" evidence="2">
    <location>
        <position position="116"/>
    </location>
    <ligand>
        <name>Mn(2+)</name>
        <dbReference type="ChEBI" id="CHEBI:29035"/>
        <label>2</label>
    </ligand>
</feature>
<dbReference type="SUPFAM" id="SSF55031">
    <property type="entry name" value="Bacterial exopeptidase dimerisation domain"/>
    <property type="match status" value="1"/>
</dbReference>
<organism evidence="5 6">
    <name type="scientific">BD1-7 clade bacterium</name>
    <dbReference type="NCBI Taxonomy" id="2029982"/>
    <lineage>
        <taxon>Bacteria</taxon>
        <taxon>Pseudomonadati</taxon>
        <taxon>Pseudomonadota</taxon>
        <taxon>Gammaproteobacteria</taxon>
        <taxon>Cellvibrionales</taxon>
        <taxon>Spongiibacteraceae</taxon>
        <taxon>BD1-7 clade</taxon>
    </lineage>
</organism>
<dbReference type="InterPro" id="IPR017439">
    <property type="entry name" value="Amidohydrolase"/>
</dbReference>
<dbReference type="InterPro" id="IPR002933">
    <property type="entry name" value="Peptidase_M20"/>
</dbReference>
<dbReference type="InterPro" id="IPR011650">
    <property type="entry name" value="Peptidase_M20_dimer"/>
</dbReference>
<feature type="binding site" evidence="2">
    <location>
        <position position="393"/>
    </location>
    <ligand>
        <name>Mn(2+)</name>
        <dbReference type="ChEBI" id="CHEBI:29035"/>
        <label>2</label>
    </ligand>
</feature>
<reference evidence="5 6" key="1">
    <citation type="submission" date="2019-11" db="EMBL/GenBank/DDBJ databases">
        <authorList>
            <person name="Holert J."/>
        </authorList>
    </citation>
    <scope>NUCLEOTIDE SEQUENCE [LARGE SCALE GENOMIC DNA]</scope>
    <source>
        <strain evidence="5">SB11_3</strain>
    </source>
</reference>
<dbReference type="InterPro" id="IPR036264">
    <property type="entry name" value="Bact_exopeptidase_dim_dom"/>
</dbReference>
<evidence type="ECO:0000313" key="6">
    <source>
        <dbReference type="Proteomes" id="UP000441399"/>
    </source>
</evidence>
<dbReference type="PANTHER" id="PTHR11014:SF63">
    <property type="entry name" value="METALLOPEPTIDASE, PUTATIVE (AFU_ORTHOLOGUE AFUA_6G09600)-RELATED"/>
    <property type="match status" value="1"/>
</dbReference>
<sequence>MNNTVSGTPAPHSQPSDGIGSEDYANHLESLYQSLHRHPELSFHEEQTSQRIAYEMRTAGFDVTEGVGVYGVVGVLKNGDGPTVMIRTDMDALPIHEKTGLAYASETDGVMHACGHDAHMTTVIGTARQLARQRDQWQGTLVVIGQPAEEIVSGAQAMLDDGLYQRFPRPDAVLGLHVEPSGTLPAGTVGYCSGFLTANSSSVDVTVKGVGGHGSAPEKTIDPVVLAAELVVKLQTIVSREVSALEPAVITVGSIHGGTKHNIICDQVKLELSVRCYADETRDFLYRRIQEVAEGVARTARVSDDLLPVVEIRNGVPALYNDPSFTDRVVAHWHSKFGSQFAQPVSKVMGGEDFALYGRQSPDIPIMFFLLGSVTEEQLQQAKRQGKDMPYVHSPHYKPAPEPTIKTGVAAMTEAALCAFQSTH</sequence>
<proteinExistence type="predicted"/>
<dbReference type="Pfam" id="PF01546">
    <property type="entry name" value="Peptidase_M20"/>
    <property type="match status" value="1"/>
</dbReference>
<accession>A0A5S9N881</accession>
<keyword evidence="1 5" id="KW-0378">Hydrolase</keyword>
<dbReference type="SUPFAM" id="SSF53187">
    <property type="entry name" value="Zn-dependent exopeptidases"/>
    <property type="match status" value="1"/>
</dbReference>
<gene>
    <name evidence="5" type="primary">yxeP</name>
    <name evidence="5" type="ORF">OPDIPICF_00785</name>
</gene>
<dbReference type="GO" id="GO:0019877">
    <property type="term" value="P:diaminopimelate biosynthetic process"/>
    <property type="evidence" value="ECO:0007669"/>
    <property type="project" value="UniProtKB-ARBA"/>
</dbReference>
<evidence type="ECO:0000256" key="3">
    <source>
        <dbReference type="SAM" id="MobiDB-lite"/>
    </source>
</evidence>
<dbReference type="EC" id="3.-.-.-" evidence="5"/>
<dbReference type="FunFam" id="3.30.70.360:FF:000001">
    <property type="entry name" value="N-acetyldiaminopimelate deacetylase"/>
    <property type="match status" value="1"/>
</dbReference>
<evidence type="ECO:0000313" key="5">
    <source>
        <dbReference type="EMBL" id="CAA0085187.1"/>
    </source>
</evidence>
<comment type="cofactor">
    <cofactor evidence="2">
        <name>Mn(2+)</name>
        <dbReference type="ChEBI" id="CHEBI:29035"/>
    </cofactor>
    <text evidence="2">The Mn(2+) ion enhances activity.</text>
</comment>
<dbReference type="NCBIfam" id="TIGR01891">
    <property type="entry name" value="amidohydrolases"/>
    <property type="match status" value="1"/>
</dbReference>
<evidence type="ECO:0000259" key="4">
    <source>
        <dbReference type="Pfam" id="PF07687"/>
    </source>
</evidence>
<keyword evidence="2" id="KW-0479">Metal-binding</keyword>
<dbReference type="AlphaFoldDB" id="A0A5S9N881"/>
<evidence type="ECO:0000256" key="2">
    <source>
        <dbReference type="PIRSR" id="PIRSR005962-1"/>
    </source>
</evidence>
<protein>
    <submittedName>
        <fullName evidence="5">Putative hydrolase YxeP</fullName>
        <ecNumber evidence="5">3.-.-.-</ecNumber>
    </submittedName>
</protein>
<dbReference type="Gene3D" id="3.30.70.360">
    <property type="match status" value="1"/>
</dbReference>
<feature type="region of interest" description="Disordered" evidence="3">
    <location>
        <begin position="1"/>
        <end position="23"/>
    </location>
</feature>
<name>A0A5S9N881_9GAMM</name>
<feature type="binding site" evidence="2">
    <location>
        <position position="177"/>
    </location>
    <ligand>
        <name>Mn(2+)</name>
        <dbReference type="ChEBI" id="CHEBI:29035"/>
        <label>2</label>
    </ligand>
</feature>
<evidence type="ECO:0000256" key="1">
    <source>
        <dbReference type="ARBA" id="ARBA00022801"/>
    </source>
</evidence>
<feature type="domain" description="Peptidase M20 dimerisation" evidence="4">
    <location>
        <begin position="199"/>
        <end position="295"/>
    </location>
</feature>
<feature type="binding site" evidence="2">
    <location>
        <position position="150"/>
    </location>
    <ligand>
        <name>Mn(2+)</name>
        <dbReference type="ChEBI" id="CHEBI:29035"/>
        <label>2</label>
    </ligand>
</feature>